<reference evidence="1 2" key="1">
    <citation type="submission" date="2021-06" db="EMBL/GenBank/DDBJ databases">
        <title>Caerostris extrusa draft genome.</title>
        <authorList>
            <person name="Kono N."/>
            <person name="Arakawa K."/>
        </authorList>
    </citation>
    <scope>NUCLEOTIDE SEQUENCE [LARGE SCALE GENOMIC DNA]</scope>
</reference>
<feature type="non-terminal residue" evidence="1">
    <location>
        <position position="1"/>
    </location>
</feature>
<gene>
    <name evidence="1" type="ORF">CEXT_537461</name>
</gene>
<dbReference type="Proteomes" id="UP001054945">
    <property type="component" value="Unassembled WGS sequence"/>
</dbReference>
<sequence length="64" mass="7216">TLKEDIQIGDTAYRAEKLGGRHSLYGPLKKTRIPWRDLQPVEGGHCIYTNGSKRKTGLEAPQYC</sequence>
<evidence type="ECO:0000313" key="2">
    <source>
        <dbReference type="Proteomes" id="UP001054945"/>
    </source>
</evidence>
<comment type="caution">
    <text evidence="1">The sequence shown here is derived from an EMBL/GenBank/DDBJ whole genome shotgun (WGS) entry which is preliminary data.</text>
</comment>
<evidence type="ECO:0000313" key="1">
    <source>
        <dbReference type="EMBL" id="GIY10097.1"/>
    </source>
</evidence>
<dbReference type="AlphaFoldDB" id="A0AAV4QPH2"/>
<proteinExistence type="predicted"/>
<protein>
    <submittedName>
        <fullName evidence="1">Uncharacterized protein</fullName>
    </submittedName>
</protein>
<organism evidence="1 2">
    <name type="scientific">Caerostris extrusa</name>
    <name type="common">Bark spider</name>
    <name type="synonym">Caerostris bankana</name>
    <dbReference type="NCBI Taxonomy" id="172846"/>
    <lineage>
        <taxon>Eukaryota</taxon>
        <taxon>Metazoa</taxon>
        <taxon>Ecdysozoa</taxon>
        <taxon>Arthropoda</taxon>
        <taxon>Chelicerata</taxon>
        <taxon>Arachnida</taxon>
        <taxon>Araneae</taxon>
        <taxon>Araneomorphae</taxon>
        <taxon>Entelegynae</taxon>
        <taxon>Araneoidea</taxon>
        <taxon>Araneidae</taxon>
        <taxon>Caerostris</taxon>
    </lineage>
</organism>
<dbReference type="EMBL" id="BPLR01006473">
    <property type="protein sequence ID" value="GIY10097.1"/>
    <property type="molecule type" value="Genomic_DNA"/>
</dbReference>
<keyword evidence="2" id="KW-1185">Reference proteome</keyword>
<accession>A0AAV4QPH2</accession>
<name>A0AAV4QPH2_CAEEX</name>